<gene>
    <name evidence="2" type="ORF">PVAP13_6KG171445</name>
</gene>
<organism evidence="2 3">
    <name type="scientific">Panicum virgatum</name>
    <name type="common">Blackwell switchgrass</name>
    <dbReference type="NCBI Taxonomy" id="38727"/>
    <lineage>
        <taxon>Eukaryota</taxon>
        <taxon>Viridiplantae</taxon>
        <taxon>Streptophyta</taxon>
        <taxon>Embryophyta</taxon>
        <taxon>Tracheophyta</taxon>
        <taxon>Spermatophyta</taxon>
        <taxon>Magnoliopsida</taxon>
        <taxon>Liliopsida</taxon>
        <taxon>Poales</taxon>
        <taxon>Poaceae</taxon>
        <taxon>PACMAD clade</taxon>
        <taxon>Panicoideae</taxon>
        <taxon>Panicodae</taxon>
        <taxon>Paniceae</taxon>
        <taxon>Panicinae</taxon>
        <taxon>Panicum</taxon>
        <taxon>Panicum sect. Hiantes</taxon>
    </lineage>
</organism>
<comment type="caution">
    <text evidence="2">The sequence shown here is derived from an EMBL/GenBank/DDBJ whole genome shotgun (WGS) entry which is preliminary data.</text>
</comment>
<feature type="compositionally biased region" description="Basic residues" evidence="1">
    <location>
        <begin position="282"/>
        <end position="313"/>
    </location>
</feature>
<name>A0A8T0R9R7_PANVG</name>
<feature type="compositionally biased region" description="Basic and acidic residues" evidence="1">
    <location>
        <begin position="120"/>
        <end position="134"/>
    </location>
</feature>
<feature type="region of interest" description="Disordered" evidence="1">
    <location>
        <begin position="96"/>
        <end position="189"/>
    </location>
</feature>
<reference evidence="2" key="1">
    <citation type="submission" date="2020-05" db="EMBL/GenBank/DDBJ databases">
        <title>WGS assembly of Panicum virgatum.</title>
        <authorList>
            <person name="Lovell J.T."/>
            <person name="Jenkins J."/>
            <person name="Shu S."/>
            <person name="Juenger T.E."/>
            <person name="Schmutz J."/>
        </authorList>
    </citation>
    <scope>NUCLEOTIDE SEQUENCE</scope>
    <source>
        <strain evidence="2">AP13</strain>
    </source>
</reference>
<feature type="compositionally biased region" description="Basic and acidic residues" evidence="1">
    <location>
        <begin position="237"/>
        <end position="246"/>
    </location>
</feature>
<dbReference type="AlphaFoldDB" id="A0A8T0R9R7"/>
<feature type="compositionally biased region" description="Basic and acidic residues" evidence="1">
    <location>
        <begin position="159"/>
        <end position="188"/>
    </location>
</feature>
<sequence length="328" mass="34690">MAATAAYCLPVPVVPHRLAPMRHISSGRQLLAVAPPSLPPLRHGEAVARAAAVLLMTALQTFCSVYPCKSWFGSVFQIPQAGGERALLRLLHCEAPTGDGEGGRNGRPAGDGEGGTNGNRRAEWHNKINCRGEGRAGTLHSSGRGGGDGDGSSSAAEDAAERRLGCGREEAPARRRCEDGGGRTRDASARLIWSPPSTAAMRTSGFAIDARRGALSLLDTGAPRRCRAQRKEPGCVVGEHAHDRGGDAAGTGRRRAGGGGARERTPRAGAARLRLESGGGRRGCRRRRSCHGARRPPGRRGRSRHRGSRRWARGRRACLVSGGKWQPV</sequence>
<evidence type="ECO:0000313" key="3">
    <source>
        <dbReference type="Proteomes" id="UP000823388"/>
    </source>
</evidence>
<evidence type="ECO:0000256" key="1">
    <source>
        <dbReference type="SAM" id="MobiDB-lite"/>
    </source>
</evidence>
<dbReference type="Proteomes" id="UP000823388">
    <property type="component" value="Chromosome 6K"/>
</dbReference>
<proteinExistence type="predicted"/>
<accession>A0A8T0R9R7</accession>
<feature type="compositionally biased region" description="Gly residues" evidence="1">
    <location>
        <begin position="99"/>
        <end position="117"/>
    </location>
</feature>
<protein>
    <submittedName>
        <fullName evidence="2">Uncharacterized protein</fullName>
    </submittedName>
</protein>
<feature type="region of interest" description="Disordered" evidence="1">
    <location>
        <begin position="237"/>
        <end position="313"/>
    </location>
</feature>
<evidence type="ECO:0000313" key="2">
    <source>
        <dbReference type="EMBL" id="KAG2581825.1"/>
    </source>
</evidence>
<dbReference type="EMBL" id="CM029047">
    <property type="protein sequence ID" value="KAG2581825.1"/>
    <property type="molecule type" value="Genomic_DNA"/>
</dbReference>
<keyword evidence="3" id="KW-1185">Reference proteome</keyword>